<name>A0A9Q2NFF0_9RHOB</name>
<gene>
    <name evidence="1" type="ORF">JQX14_03150</name>
</gene>
<organism evidence="1 2">
    <name type="scientific">Pseudosulfitobacter pseudonitzschiae</name>
    <dbReference type="NCBI Taxonomy" id="1402135"/>
    <lineage>
        <taxon>Bacteria</taxon>
        <taxon>Pseudomonadati</taxon>
        <taxon>Pseudomonadota</taxon>
        <taxon>Alphaproteobacteria</taxon>
        <taxon>Rhodobacterales</taxon>
        <taxon>Roseobacteraceae</taxon>
        <taxon>Pseudosulfitobacter</taxon>
    </lineage>
</organism>
<dbReference type="AlphaFoldDB" id="A0A9Q2NFF0"/>
<dbReference type="EMBL" id="JAFBWN010000002">
    <property type="protein sequence ID" value="MBM2353519.1"/>
    <property type="molecule type" value="Genomic_DNA"/>
</dbReference>
<accession>A0A9Q2NFF0</accession>
<proteinExistence type="predicted"/>
<sequence length="80" mass="8816">MASAEDFLIAEDEAIEIIKDQISIIAGEWDANCEIAGLSPTDKSLFAGRQFLNPYCVEGLGNDHAELIRHFERARAHLTG</sequence>
<comment type="caution">
    <text evidence="1">The sequence shown here is derived from an EMBL/GenBank/DDBJ whole genome shotgun (WGS) entry which is preliminary data.</text>
</comment>
<evidence type="ECO:0000313" key="1">
    <source>
        <dbReference type="EMBL" id="MBM2353519.1"/>
    </source>
</evidence>
<dbReference type="Proteomes" id="UP000809337">
    <property type="component" value="Unassembled WGS sequence"/>
</dbReference>
<evidence type="ECO:0000313" key="2">
    <source>
        <dbReference type="Proteomes" id="UP000809337"/>
    </source>
</evidence>
<reference evidence="1" key="1">
    <citation type="submission" date="2021-01" db="EMBL/GenBank/DDBJ databases">
        <title>Diatom-associated Roseobacters Show Island Model of Population Structure.</title>
        <authorList>
            <person name="Qu L."/>
            <person name="Feng X."/>
            <person name="Chen Y."/>
            <person name="Li L."/>
            <person name="Wang X."/>
            <person name="Hu Z."/>
            <person name="Wang H."/>
            <person name="Luo H."/>
        </authorList>
    </citation>
    <scope>NUCLEOTIDE SEQUENCE</scope>
    <source>
        <strain evidence="1">SM26-45</strain>
    </source>
</reference>
<protein>
    <submittedName>
        <fullName evidence="1">Uncharacterized protein</fullName>
    </submittedName>
</protein>